<keyword evidence="4" id="KW-1185">Reference proteome</keyword>
<evidence type="ECO:0000313" key="4">
    <source>
        <dbReference type="Proteomes" id="UP000240760"/>
    </source>
</evidence>
<keyword evidence="1" id="KW-0812">Transmembrane</keyword>
<keyword evidence="1" id="KW-0472">Membrane</keyword>
<keyword evidence="1" id="KW-1133">Transmembrane helix</keyword>
<gene>
    <name evidence="3" type="ORF">M440DRAFT_1134213</name>
</gene>
<dbReference type="AlphaFoldDB" id="A0A2T4CGR5"/>
<evidence type="ECO:0000256" key="1">
    <source>
        <dbReference type="SAM" id="Phobius"/>
    </source>
</evidence>
<reference evidence="3 4" key="1">
    <citation type="submission" date="2016-07" db="EMBL/GenBank/DDBJ databases">
        <title>Multiple horizontal gene transfer events from other fungi enriched the ability of initially mycotrophic Trichoderma (Ascomycota) to feed on dead plant biomass.</title>
        <authorList>
            <consortium name="DOE Joint Genome Institute"/>
            <person name="Aerts A."/>
            <person name="Atanasova L."/>
            <person name="Chenthamara K."/>
            <person name="Zhang J."/>
            <person name="Grujic M."/>
            <person name="Henrissat B."/>
            <person name="Kuo A."/>
            <person name="Salamov A."/>
            <person name="Lipzen A."/>
            <person name="Labutti K."/>
            <person name="Barry K."/>
            <person name="Miao Y."/>
            <person name="Rahimi M.J."/>
            <person name="Shen Q."/>
            <person name="Grigoriev I.V."/>
            <person name="Kubicek C.P."/>
            <person name="Druzhinina I.S."/>
        </authorList>
    </citation>
    <scope>NUCLEOTIDE SEQUENCE [LARGE SCALE GENOMIC DNA]</scope>
    <source>
        <strain evidence="3 4">ATCC 18648</strain>
    </source>
</reference>
<protein>
    <submittedName>
        <fullName evidence="3">Uncharacterized protein</fullName>
    </submittedName>
</protein>
<feature type="signal peptide" evidence="2">
    <location>
        <begin position="1"/>
        <end position="43"/>
    </location>
</feature>
<dbReference type="EMBL" id="KZ679127">
    <property type="protein sequence ID" value="PTB80734.1"/>
    <property type="molecule type" value="Genomic_DNA"/>
</dbReference>
<evidence type="ECO:0000313" key="3">
    <source>
        <dbReference type="EMBL" id="PTB80734.1"/>
    </source>
</evidence>
<accession>A0A2T4CGR5</accession>
<sequence length="203" mass="21723">MRLNQETAPALCRRHSGGPSSGCLAAPALLLLLSHSLVPSVWSSMYRVPPLSPIVTNSSATKLTIITLPLAPNRASGPQPFASLSVCLALLHRRPSLTGCAPPSKEAVLRRVSILLVGVRVPFVGSISAAVPWLYFLPRATHRIYLYCLPPICLFPLRILCLCSFTSSTPSGSIYPRPLLGPPGLPFCSCPNLRSFLLAASRS</sequence>
<organism evidence="3 4">
    <name type="scientific">Trichoderma longibrachiatum ATCC 18648</name>
    <dbReference type="NCBI Taxonomy" id="983965"/>
    <lineage>
        <taxon>Eukaryota</taxon>
        <taxon>Fungi</taxon>
        <taxon>Dikarya</taxon>
        <taxon>Ascomycota</taxon>
        <taxon>Pezizomycotina</taxon>
        <taxon>Sordariomycetes</taxon>
        <taxon>Hypocreomycetidae</taxon>
        <taxon>Hypocreales</taxon>
        <taxon>Hypocreaceae</taxon>
        <taxon>Trichoderma</taxon>
    </lineage>
</organism>
<keyword evidence="2" id="KW-0732">Signal</keyword>
<dbReference type="Proteomes" id="UP000240760">
    <property type="component" value="Unassembled WGS sequence"/>
</dbReference>
<proteinExistence type="predicted"/>
<feature type="chain" id="PRO_5015512293" evidence="2">
    <location>
        <begin position="44"/>
        <end position="203"/>
    </location>
</feature>
<evidence type="ECO:0000256" key="2">
    <source>
        <dbReference type="SAM" id="SignalP"/>
    </source>
</evidence>
<feature type="transmembrane region" description="Helical" evidence="1">
    <location>
        <begin position="112"/>
        <end position="137"/>
    </location>
</feature>
<name>A0A2T4CGR5_TRILO</name>